<name>A0A8X6KM39_TRICU</name>
<accession>A0A8X6KM39</accession>
<evidence type="ECO:0000313" key="1">
    <source>
        <dbReference type="EMBL" id="GFQ77796.1"/>
    </source>
</evidence>
<gene>
    <name evidence="1" type="ORF">TNCT_151331</name>
</gene>
<organism evidence="1 2">
    <name type="scientific">Trichonephila clavata</name>
    <name type="common">Joro spider</name>
    <name type="synonym">Nephila clavata</name>
    <dbReference type="NCBI Taxonomy" id="2740835"/>
    <lineage>
        <taxon>Eukaryota</taxon>
        <taxon>Metazoa</taxon>
        <taxon>Ecdysozoa</taxon>
        <taxon>Arthropoda</taxon>
        <taxon>Chelicerata</taxon>
        <taxon>Arachnida</taxon>
        <taxon>Araneae</taxon>
        <taxon>Araneomorphae</taxon>
        <taxon>Entelegynae</taxon>
        <taxon>Araneoidea</taxon>
        <taxon>Nephilidae</taxon>
        <taxon>Trichonephila</taxon>
    </lineage>
</organism>
<comment type="caution">
    <text evidence="1">The sequence shown here is derived from an EMBL/GenBank/DDBJ whole genome shotgun (WGS) entry which is preliminary data.</text>
</comment>
<dbReference type="EMBL" id="BMAO01002041">
    <property type="protein sequence ID" value="GFQ77796.1"/>
    <property type="molecule type" value="Genomic_DNA"/>
</dbReference>
<proteinExistence type="predicted"/>
<evidence type="ECO:0000313" key="2">
    <source>
        <dbReference type="Proteomes" id="UP000887116"/>
    </source>
</evidence>
<sequence length="84" mass="9665">MPHLKEVGLSNNKISILKEAPFSVVLKLVQLISVENNPINCNCDFAWITKINHKNIRGRCQEPEFRKGKPLQDLDVKDFGFCRK</sequence>
<dbReference type="Gene3D" id="3.80.10.10">
    <property type="entry name" value="Ribonuclease Inhibitor"/>
    <property type="match status" value="1"/>
</dbReference>
<evidence type="ECO:0008006" key="3">
    <source>
        <dbReference type="Google" id="ProtNLM"/>
    </source>
</evidence>
<dbReference type="InterPro" id="IPR032675">
    <property type="entry name" value="LRR_dom_sf"/>
</dbReference>
<reference evidence="1" key="1">
    <citation type="submission" date="2020-07" db="EMBL/GenBank/DDBJ databases">
        <title>Multicomponent nature underlies the extraordinary mechanical properties of spider dragline silk.</title>
        <authorList>
            <person name="Kono N."/>
            <person name="Nakamura H."/>
            <person name="Mori M."/>
            <person name="Yoshida Y."/>
            <person name="Ohtoshi R."/>
            <person name="Malay A.D."/>
            <person name="Moran D.A.P."/>
            <person name="Tomita M."/>
            <person name="Numata K."/>
            <person name="Arakawa K."/>
        </authorList>
    </citation>
    <scope>NUCLEOTIDE SEQUENCE</scope>
</reference>
<dbReference type="Proteomes" id="UP000887116">
    <property type="component" value="Unassembled WGS sequence"/>
</dbReference>
<dbReference type="SUPFAM" id="SSF52058">
    <property type="entry name" value="L domain-like"/>
    <property type="match status" value="1"/>
</dbReference>
<dbReference type="OrthoDB" id="27267at2759"/>
<dbReference type="AlphaFoldDB" id="A0A8X6KM39"/>
<keyword evidence="2" id="KW-1185">Reference proteome</keyword>
<protein>
    <recommendedName>
        <fullName evidence="3">LRRCT domain-containing protein</fullName>
    </recommendedName>
</protein>